<dbReference type="Proteomes" id="UP000669239">
    <property type="component" value="Unassembled WGS sequence"/>
</dbReference>
<dbReference type="Proteomes" id="UP001299608">
    <property type="component" value="Unassembled WGS sequence"/>
</dbReference>
<reference evidence="1" key="3">
    <citation type="submission" date="2022-01" db="EMBL/GenBank/DDBJ databases">
        <title>Collection of gut derived symbiotic bacterial strains cultured from healthy donors.</title>
        <authorList>
            <person name="Lin H."/>
            <person name="Kohout C."/>
            <person name="Waligurski E."/>
            <person name="Pamer E.G."/>
        </authorList>
    </citation>
    <scope>NUCLEOTIDE SEQUENCE</scope>
    <source>
        <strain evidence="1">DFI.6.55</strain>
    </source>
</reference>
<dbReference type="AlphaFoldDB" id="A0AAW5BRW5"/>
<accession>A0AAW5BRW5</accession>
<protein>
    <submittedName>
        <fullName evidence="1">AroM family protein</fullName>
    </submittedName>
</protein>
<reference evidence="2 3" key="1">
    <citation type="journal article" date="2020" name="Cell Host Microbe">
        <title>Functional and Genomic Variation between Human-Derived Isolates of Lachnospiraceae Reveals Inter- and Intra-Species Diversity.</title>
        <authorList>
            <person name="Sorbara M.T."/>
            <person name="Littmann E.R."/>
            <person name="Fontana E."/>
            <person name="Moody T.U."/>
            <person name="Kohout C.E."/>
            <person name="Gjonbalaj M."/>
            <person name="Eaton V."/>
            <person name="Seok R."/>
            <person name="Leiner I.M."/>
            <person name="Pamer E.G."/>
        </authorList>
    </citation>
    <scope>NUCLEOTIDE SEQUENCE [LARGE SCALE GENOMIC DNA]</scope>
    <source>
        <strain evidence="2 3">MSK.1.17</strain>
    </source>
</reference>
<evidence type="ECO:0000313" key="2">
    <source>
        <dbReference type="EMBL" id="NSJ48056.1"/>
    </source>
</evidence>
<evidence type="ECO:0000313" key="1">
    <source>
        <dbReference type="EMBL" id="MCG4746557.1"/>
    </source>
</evidence>
<gene>
    <name evidence="2" type="ORF">G5B36_05000</name>
    <name evidence="1" type="ORF">L0N08_14135</name>
</gene>
<evidence type="ECO:0000313" key="3">
    <source>
        <dbReference type="Proteomes" id="UP000669239"/>
    </source>
</evidence>
<organism evidence="1 4">
    <name type="scientific">Enterocloster aldenensis</name>
    <dbReference type="NCBI Taxonomy" id="358742"/>
    <lineage>
        <taxon>Bacteria</taxon>
        <taxon>Bacillati</taxon>
        <taxon>Bacillota</taxon>
        <taxon>Clostridia</taxon>
        <taxon>Lachnospirales</taxon>
        <taxon>Lachnospiraceae</taxon>
        <taxon>Enterocloster</taxon>
    </lineage>
</organism>
<dbReference type="Pfam" id="PF07302">
    <property type="entry name" value="AroM"/>
    <property type="match status" value="1"/>
</dbReference>
<comment type="caution">
    <text evidence="1">The sequence shown here is derived from an EMBL/GenBank/DDBJ whole genome shotgun (WGS) entry which is preliminary data.</text>
</comment>
<sequence>MKIGAVTIGQAPRTDVTSDIMHIFDGRVELSQRGGLDGLTVEQIAGFKPERDDYVLVSRLTDGTSVTFAERYILPRLQECINELEAEGARLIMFFCTGDFPESLTSNVPLVYPCHILNKVVPLLTKKSSIVTVTPSPLQVGQCEKKWSNFVDHVKAVPASPYGPWEDLASAAREIKDMDADLVVLDCIGFTQEMKDMFAKETGKLVVLPRTLLARVISELTDVK</sequence>
<name>A0AAW5BRW5_9FIRM</name>
<dbReference type="InterPro" id="IPR010843">
    <property type="entry name" value="Uncharacterised_AroM"/>
</dbReference>
<reference evidence="2" key="2">
    <citation type="submission" date="2020-02" db="EMBL/GenBank/DDBJ databases">
        <authorList>
            <person name="Littmann E."/>
            <person name="Sorbara M."/>
        </authorList>
    </citation>
    <scope>NUCLEOTIDE SEQUENCE</scope>
    <source>
        <strain evidence="2">MSK.1.17</strain>
    </source>
</reference>
<proteinExistence type="predicted"/>
<dbReference type="EMBL" id="JAKNGE010000016">
    <property type="protein sequence ID" value="MCG4746557.1"/>
    <property type="molecule type" value="Genomic_DNA"/>
</dbReference>
<dbReference type="RefSeq" id="WP_117559669.1">
    <property type="nucleotide sequence ID" value="NZ_CAXTHN010000041.1"/>
</dbReference>
<dbReference type="EMBL" id="JAAITT010000005">
    <property type="protein sequence ID" value="NSJ48056.1"/>
    <property type="molecule type" value="Genomic_DNA"/>
</dbReference>
<keyword evidence="3" id="KW-1185">Reference proteome</keyword>
<evidence type="ECO:0000313" key="4">
    <source>
        <dbReference type="Proteomes" id="UP001299608"/>
    </source>
</evidence>